<dbReference type="Pfam" id="PF00126">
    <property type="entry name" value="HTH_1"/>
    <property type="match status" value="1"/>
</dbReference>
<dbReference type="InterPro" id="IPR036390">
    <property type="entry name" value="WH_DNA-bd_sf"/>
</dbReference>
<dbReference type="RefSeq" id="WP_354442622.1">
    <property type="nucleotide sequence ID" value="NZ_JBEPSH010000003.1"/>
</dbReference>
<feature type="domain" description="HTH lysR-type" evidence="5">
    <location>
        <begin position="8"/>
        <end position="65"/>
    </location>
</feature>
<keyword evidence="7" id="KW-1185">Reference proteome</keyword>
<protein>
    <submittedName>
        <fullName evidence="6">DNA-binding transcriptional LysR family regulator</fullName>
    </submittedName>
</protein>
<organism evidence="6 7">
    <name type="scientific">Ottowia thiooxydans</name>
    <dbReference type="NCBI Taxonomy" id="219182"/>
    <lineage>
        <taxon>Bacteria</taxon>
        <taxon>Pseudomonadati</taxon>
        <taxon>Pseudomonadota</taxon>
        <taxon>Betaproteobacteria</taxon>
        <taxon>Burkholderiales</taxon>
        <taxon>Comamonadaceae</taxon>
        <taxon>Ottowia</taxon>
    </lineage>
</organism>
<dbReference type="PRINTS" id="PR00039">
    <property type="entry name" value="HTHLYSR"/>
</dbReference>
<dbReference type="Gene3D" id="3.40.190.290">
    <property type="match status" value="1"/>
</dbReference>
<evidence type="ECO:0000313" key="6">
    <source>
        <dbReference type="EMBL" id="MET4576545.1"/>
    </source>
</evidence>
<comment type="similarity">
    <text evidence="1">Belongs to the LysR transcriptional regulatory family.</text>
</comment>
<dbReference type="PANTHER" id="PTHR30419">
    <property type="entry name" value="HTH-TYPE TRANSCRIPTIONAL REGULATOR YBHD"/>
    <property type="match status" value="1"/>
</dbReference>
<evidence type="ECO:0000256" key="4">
    <source>
        <dbReference type="ARBA" id="ARBA00023163"/>
    </source>
</evidence>
<keyword evidence="4" id="KW-0804">Transcription</keyword>
<keyword evidence="2" id="KW-0805">Transcription regulation</keyword>
<dbReference type="EMBL" id="JBEPSH010000003">
    <property type="protein sequence ID" value="MET4576545.1"/>
    <property type="molecule type" value="Genomic_DNA"/>
</dbReference>
<dbReference type="Proteomes" id="UP001549320">
    <property type="component" value="Unassembled WGS sequence"/>
</dbReference>
<dbReference type="PROSITE" id="PS50931">
    <property type="entry name" value="HTH_LYSR"/>
    <property type="match status" value="1"/>
</dbReference>
<dbReference type="GO" id="GO:0003677">
    <property type="term" value="F:DNA binding"/>
    <property type="evidence" value="ECO:0007669"/>
    <property type="project" value="UniProtKB-KW"/>
</dbReference>
<proteinExistence type="inferred from homology"/>
<sequence>MTPFRGKLRARHLEVVVAVSELGNLSRAAEQLHMTQSGLSRAVAEVEEIVEGRLFDRTAKGMTCTDLGSALCRHALLLLSDMRQAELELKSISSGSTGNLVVGCFSMYASAALADGIARFMEVAPRVQIGIEVGSHESLIEQLDYGRIDLFISRSFPGMQGTQYRYVELIQDDVVLGCHPQHPLAHAKATLGDCVQYPWVSAPAGSMMHQWLNERIRAEGLACPRIVGVLSLELGRSLIMQGQMMWLLPGSIAQQLATRGEIVVLPIALNMQLGPLAAVWRRERSSTRAMREFIVALRKSMEHSYR</sequence>
<dbReference type="InterPro" id="IPR000847">
    <property type="entry name" value="LysR_HTH_N"/>
</dbReference>
<dbReference type="InterPro" id="IPR050950">
    <property type="entry name" value="HTH-type_LysR_regulators"/>
</dbReference>
<evidence type="ECO:0000259" key="5">
    <source>
        <dbReference type="PROSITE" id="PS50931"/>
    </source>
</evidence>
<dbReference type="Pfam" id="PF03466">
    <property type="entry name" value="LysR_substrate"/>
    <property type="match status" value="1"/>
</dbReference>
<dbReference type="InterPro" id="IPR005119">
    <property type="entry name" value="LysR_subst-bd"/>
</dbReference>
<evidence type="ECO:0000256" key="1">
    <source>
        <dbReference type="ARBA" id="ARBA00009437"/>
    </source>
</evidence>
<evidence type="ECO:0000313" key="7">
    <source>
        <dbReference type="Proteomes" id="UP001549320"/>
    </source>
</evidence>
<gene>
    <name evidence="6" type="ORF">ABIE13_001654</name>
</gene>
<dbReference type="Gene3D" id="1.10.10.10">
    <property type="entry name" value="Winged helix-like DNA-binding domain superfamily/Winged helix DNA-binding domain"/>
    <property type="match status" value="1"/>
</dbReference>
<evidence type="ECO:0000256" key="2">
    <source>
        <dbReference type="ARBA" id="ARBA00023015"/>
    </source>
</evidence>
<dbReference type="PANTHER" id="PTHR30419:SF8">
    <property type="entry name" value="NITROGEN ASSIMILATION TRANSCRIPTIONAL ACTIVATOR-RELATED"/>
    <property type="match status" value="1"/>
</dbReference>
<name>A0ABV2Q693_9BURK</name>
<keyword evidence="3 6" id="KW-0238">DNA-binding</keyword>
<reference evidence="6 7" key="1">
    <citation type="submission" date="2024-06" db="EMBL/GenBank/DDBJ databases">
        <title>Sorghum-associated microbial communities from plants grown in Nebraska, USA.</title>
        <authorList>
            <person name="Schachtman D."/>
        </authorList>
    </citation>
    <scope>NUCLEOTIDE SEQUENCE [LARGE SCALE GENOMIC DNA]</scope>
    <source>
        <strain evidence="6 7">2709</strain>
    </source>
</reference>
<comment type="caution">
    <text evidence="6">The sequence shown here is derived from an EMBL/GenBank/DDBJ whole genome shotgun (WGS) entry which is preliminary data.</text>
</comment>
<accession>A0ABV2Q693</accession>
<evidence type="ECO:0000256" key="3">
    <source>
        <dbReference type="ARBA" id="ARBA00023125"/>
    </source>
</evidence>
<dbReference type="InterPro" id="IPR036388">
    <property type="entry name" value="WH-like_DNA-bd_sf"/>
</dbReference>
<dbReference type="SUPFAM" id="SSF46785">
    <property type="entry name" value="Winged helix' DNA-binding domain"/>
    <property type="match status" value="1"/>
</dbReference>
<dbReference type="SUPFAM" id="SSF53850">
    <property type="entry name" value="Periplasmic binding protein-like II"/>
    <property type="match status" value="1"/>
</dbReference>